<dbReference type="InterPro" id="IPR020904">
    <property type="entry name" value="Sc_DH/Rdtase_CS"/>
</dbReference>
<evidence type="ECO:0000313" key="3">
    <source>
        <dbReference type="EMBL" id="TWI38284.1"/>
    </source>
</evidence>
<dbReference type="PANTHER" id="PTHR43008:SF4">
    <property type="entry name" value="CHAIN DEHYDROGENASE, PUTATIVE (AFU_ORTHOLOGUE AFUA_4G08710)-RELATED"/>
    <property type="match status" value="1"/>
</dbReference>
<keyword evidence="4" id="KW-1185">Reference proteome</keyword>
<dbReference type="Gene3D" id="3.40.50.720">
    <property type="entry name" value="NAD(P)-binding Rossmann-like Domain"/>
    <property type="match status" value="1"/>
</dbReference>
<evidence type="ECO:0000256" key="1">
    <source>
        <dbReference type="ARBA" id="ARBA00006484"/>
    </source>
</evidence>
<dbReference type="CDD" id="cd05233">
    <property type="entry name" value="SDR_c"/>
    <property type="match status" value="1"/>
</dbReference>
<dbReference type="EMBL" id="VLKU01000001">
    <property type="protein sequence ID" value="TWI38284.1"/>
    <property type="molecule type" value="Genomic_DNA"/>
</dbReference>
<accession>A0A562P1G8</accession>
<gene>
    <name evidence="3" type="ORF">IQ24_00423</name>
</gene>
<dbReference type="InterPro" id="IPR002347">
    <property type="entry name" value="SDR_fam"/>
</dbReference>
<sequence length="258" mass="27445">MRGMQTILITGTSSGIGHALARLYLQRGHTVCGVSRRGPGALADHPRFHHVTADLTQFQTVAPALVRLAQMAGTLGFDTIFANAGSFGPPPRLAHLTRADAFMEVMALNVGGVKATIDACISLPSRPGRIVASASISGVRQRAGMLSYATSKAALNALLRVYQLENPDIQFLPIGLCNVSTPLSAVLAEAGPELAELCALRERATQPGYFVSPEERAQDIARVLDHGAALDLAPAEFREIRDLLAELQRAHPTEGHLS</sequence>
<dbReference type="PROSITE" id="PS00061">
    <property type="entry name" value="ADH_SHORT"/>
    <property type="match status" value="1"/>
</dbReference>
<dbReference type="PANTHER" id="PTHR43008">
    <property type="entry name" value="BENZIL REDUCTASE"/>
    <property type="match status" value="1"/>
</dbReference>
<dbReference type="PRINTS" id="PR00081">
    <property type="entry name" value="GDHRDH"/>
</dbReference>
<evidence type="ECO:0000313" key="4">
    <source>
        <dbReference type="Proteomes" id="UP000316225"/>
    </source>
</evidence>
<dbReference type="RefSeq" id="WP_145396052.1">
    <property type="nucleotide sequence ID" value="NZ_VLKU01000001.1"/>
</dbReference>
<organism evidence="3 4">
    <name type="scientific">Paracoccus sulfuroxidans</name>
    <dbReference type="NCBI Taxonomy" id="384678"/>
    <lineage>
        <taxon>Bacteria</taxon>
        <taxon>Pseudomonadati</taxon>
        <taxon>Pseudomonadota</taxon>
        <taxon>Alphaproteobacteria</taxon>
        <taxon>Rhodobacterales</taxon>
        <taxon>Paracoccaceae</taxon>
        <taxon>Paracoccus</taxon>
    </lineage>
</organism>
<dbReference type="Proteomes" id="UP000316225">
    <property type="component" value="Unassembled WGS sequence"/>
</dbReference>
<evidence type="ECO:0000256" key="2">
    <source>
        <dbReference type="ARBA" id="ARBA00023002"/>
    </source>
</evidence>
<comment type="similarity">
    <text evidence="1">Belongs to the short-chain dehydrogenases/reductases (SDR) family.</text>
</comment>
<reference evidence="3 4" key="1">
    <citation type="journal article" date="2015" name="Stand. Genomic Sci.">
        <title>Genomic Encyclopedia of Bacterial and Archaeal Type Strains, Phase III: the genomes of soil and plant-associated and newly described type strains.</title>
        <authorList>
            <person name="Whitman W.B."/>
            <person name="Woyke T."/>
            <person name="Klenk H.P."/>
            <person name="Zhou Y."/>
            <person name="Lilburn T.G."/>
            <person name="Beck B.J."/>
            <person name="De Vos P."/>
            <person name="Vandamme P."/>
            <person name="Eisen J.A."/>
            <person name="Garrity G."/>
            <person name="Hugenholtz P."/>
            <person name="Kyrpides N.C."/>
        </authorList>
    </citation>
    <scope>NUCLEOTIDE SEQUENCE [LARGE SCALE GENOMIC DNA]</scope>
    <source>
        <strain evidence="3 4">CGMCC 1.5364</strain>
    </source>
</reference>
<dbReference type="GO" id="GO:0050664">
    <property type="term" value="F:oxidoreductase activity, acting on NAD(P)H, oxygen as acceptor"/>
    <property type="evidence" value="ECO:0007669"/>
    <property type="project" value="TreeGrafter"/>
</dbReference>
<dbReference type="AlphaFoldDB" id="A0A562P1G8"/>
<proteinExistence type="inferred from homology"/>
<comment type="caution">
    <text evidence="3">The sequence shown here is derived from an EMBL/GenBank/DDBJ whole genome shotgun (WGS) entry which is preliminary data.</text>
</comment>
<name>A0A562P1G8_9RHOB</name>
<dbReference type="Pfam" id="PF00106">
    <property type="entry name" value="adh_short"/>
    <property type="match status" value="1"/>
</dbReference>
<keyword evidence="2" id="KW-0560">Oxidoreductase</keyword>
<dbReference type="OrthoDB" id="658698at2"/>
<dbReference type="SUPFAM" id="SSF51735">
    <property type="entry name" value="NAD(P)-binding Rossmann-fold domains"/>
    <property type="match status" value="1"/>
</dbReference>
<protein>
    <submittedName>
        <fullName evidence="3">NAD(P)-dependent dehydrogenase (Short-subunit alcohol dehydrogenase family)</fullName>
    </submittedName>
</protein>
<dbReference type="InterPro" id="IPR036291">
    <property type="entry name" value="NAD(P)-bd_dom_sf"/>
</dbReference>